<evidence type="ECO:0000256" key="10">
    <source>
        <dbReference type="ARBA" id="ARBA00023014"/>
    </source>
</evidence>
<evidence type="ECO:0000256" key="4">
    <source>
        <dbReference type="ARBA" id="ARBA00019403"/>
    </source>
</evidence>
<dbReference type="Pfam" id="PF03167">
    <property type="entry name" value="UDG"/>
    <property type="match status" value="1"/>
</dbReference>
<evidence type="ECO:0000256" key="6">
    <source>
        <dbReference type="ARBA" id="ARBA00022723"/>
    </source>
</evidence>
<dbReference type="GO" id="GO:0006281">
    <property type="term" value="P:DNA repair"/>
    <property type="evidence" value="ECO:0007669"/>
    <property type="project" value="UniProtKB-KW"/>
</dbReference>
<dbReference type="GO" id="GO:0046872">
    <property type="term" value="F:metal ion binding"/>
    <property type="evidence" value="ECO:0007669"/>
    <property type="project" value="UniProtKB-KW"/>
</dbReference>
<evidence type="ECO:0000256" key="1">
    <source>
        <dbReference type="ARBA" id="ARBA00001400"/>
    </source>
</evidence>
<dbReference type="PANTHER" id="PTHR33693">
    <property type="entry name" value="TYPE-5 URACIL-DNA GLYCOSYLASE"/>
    <property type="match status" value="1"/>
</dbReference>
<dbReference type="InterPro" id="IPR051536">
    <property type="entry name" value="UDG_Type-4/5"/>
</dbReference>
<evidence type="ECO:0000256" key="5">
    <source>
        <dbReference type="ARBA" id="ARBA00022485"/>
    </source>
</evidence>
<dbReference type="Proteomes" id="UP000464495">
    <property type="component" value="Chromosome"/>
</dbReference>
<evidence type="ECO:0000256" key="2">
    <source>
        <dbReference type="ARBA" id="ARBA00006521"/>
    </source>
</evidence>
<comment type="catalytic activity">
    <reaction evidence="1">
        <text>Hydrolyzes single-stranded DNA or mismatched double-stranded DNA and polynucleotides, releasing free uracil.</text>
        <dbReference type="EC" id="3.2.2.27"/>
    </reaction>
</comment>
<dbReference type="NCBIfam" id="TIGR00758">
    <property type="entry name" value="UDG_fam4"/>
    <property type="match status" value="1"/>
</dbReference>
<organism evidence="14 15">
    <name type="scientific">Algicella marina</name>
    <dbReference type="NCBI Taxonomy" id="2683284"/>
    <lineage>
        <taxon>Bacteria</taxon>
        <taxon>Pseudomonadati</taxon>
        <taxon>Pseudomonadota</taxon>
        <taxon>Alphaproteobacteria</taxon>
        <taxon>Rhodobacterales</taxon>
        <taxon>Paracoccaceae</taxon>
        <taxon>Algicella</taxon>
    </lineage>
</organism>
<evidence type="ECO:0000259" key="13">
    <source>
        <dbReference type="SMART" id="SM00986"/>
    </source>
</evidence>
<feature type="domain" description="Uracil-DNA glycosylase-like" evidence="13">
    <location>
        <begin position="102"/>
        <end position="254"/>
    </location>
</feature>
<proteinExistence type="inferred from homology"/>
<dbReference type="InterPro" id="IPR036895">
    <property type="entry name" value="Uracil-DNA_glycosylase-like_sf"/>
</dbReference>
<keyword evidence="7" id="KW-0227">DNA damage</keyword>
<dbReference type="EC" id="3.2.2.27" evidence="3"/>
<feature type="region of interest" description="Disordered" evidence="12">
    <location>
        <begin position="32"/>
        <end position="66"/>
    </location>
</feature>
<evidence type="ECO:0000256" key="9">
    <source>
        <dbReference type="ARBA" id="ARBA00023004"/>
    </source>
</evidence>
<keyword evidence="15" id="KW-1185">Reference proteome</keyword>
<evidence type="ECO:0000256" key="3">
    <source>
        <dbReference type="ARBA" id="ARBA00012030"/>
    </source>
</evidence>
<keyword evidence="10" id="KW-0411">Iron-sulfur</keyword>
<keyword evidence="11" id="KW-0234">DNA repair</keyword>
<protein>
    <recommendedName>
        <fullName evidence="4">Type-4 uracil-DNA glycosylase</fullName>
        <ecNumber evidence="3">3.2.2.27</ecNumber>
    </recommendedName>
</protein>
<evidence type="ECO:0000256" key="8">
    <source>
        <dbReference type="ARBA" id="ARBA00022801"/>
    </source>
</evidence>
<dbReference type="CDD" id="cd10030">
    <property type="entry name" value="UDG-F4_TTUDGA_SPO1dp_like"/>
    <property type="match status" value="1"/>
</dbReference>
<dbReference type="SMART" id="SM00987">
    <property type="entry name" value="UreE_C"/>
    <property type="match status" value="1"/>
</dbReference>
<dbReference type="AlphaFoldDB" id="A0A6P1T890"/>
<dbReference type="PANTHER" id="PTHR33693:SF1">
    <property type="entry name" value="TYPE-4 URACIL-DNA GLYCOSYLASE"/>
    <property type="match status" value="1"/>
</dbReference>
<evidence type="ECO:0000313" key="14">
    <source>
        <dbReference type="EMBL" id="QHQ37509.1"/>
    </source>
</evidence>
<dbReference type="GO" id="GO:0051539">
    <property type="term" value="F:4 iron, 4 sulfur cluster binding"/>
    <property type="evidence" value="ECO:0007669"/>
    <property type="project" value="UniProtKB-KW"/>
</dbReference>
<dbReference type="SMART" id="SM00986">
    <property type="entry name" value="UDG"/>
    <property type="match status" value="1"/>
</dbReference>
<accession>A0A6P1T890</accession>
<feature type="compositionally biased region" description="Low complexity" evidence="12">
    <location>
        <begin position="47"/>
        <end position="59"/>
    </location>
</feature>
<evidence type="ECO:0000256" key="11">
    <source>
        <dbReference type="ARBA" id="ARBA00023204"/>
    </source>
</evidence>
<keyword evidence="5" id="KW-0004">4Fe-4S</keyword>
<evidence type="ECO:0000256" key="12">
    <source>
        <dbReference type="SAM" id="MobiDB-lite"/>
    </source>
</evidence>
<name>A0A6P1T890_9RHOB</name>
<dbReference type="InterPro" id="IPR005273">
    <property type="entry name" value="Ura-DNA_glyco_family4"/>
</dbReference>
<evidence type="ECO:0000256" key="7">
    <source>
        <dbReference type="ARBA" id="ARBA00022763"/>
    </source>
</evidence>
<keyword evidence="8" id="KW-0378">Hydrolase</keyword>
<dbReference type="KEGG" id="amaq:GO499_19270"/>
<dbReference type="EMBL" id="CP046620">
    <property type="protein sequence ID" value="QHQ37509.1"/>
    <property type="molecule type" value="Genomic_DNA"/>
</dbReference>
<comment type="similarity">
    <text evidence="2">Belongs to the uracil-DNA glycosylase (UDG) superfamily. Type 4 (UDGa) family.</text>
</comment>
<sequence length="269" mass="28117">MSPEDALAALIWQIELGADEALDERPVDRFGAAAAASAEAKPPPGAVPATAAGKPAGTPDAPPPGSASVAIAAECADLDALRAAMAAFEGCALKKGAKSLVFADGVPGAHIMIVGEAPGREEDQQGLPFVGASGQLLDNMFAAIGLSRTADNPADALYITNTIPWRPPQNRDPSGDEIAMMLPFLRRHIELAAPRLLVTMGNSATRTLLDTTSGITRMRGRWAEFAGVPVMPMFHPAALLRDPLRKGDAWTDLKAIRAQLSSLQVSGRQ</sequence>
<gene>
    <name evidence="14" type="ORF">GO499_19270</name>
</gene>
<keyword evidence="6" id="KW-0479">Metal-binding</keyword>
<dbReference type="GO" id="GO:0004844">
    <property type="term" value="F:uracil DNA N-glycosylase activity"/>
    <property type="evidence" value="ECO:0007669"/>
    <property type="project" value="UniProtKB-EC"/>
</dbReference>
<dbReference type="SUPFAM" id="SSF52141">
    <property type="entry name" value="Uracil-DNA glycosylase-like"/>
    <property type="match status" value="1"/>
</dbReference>
<reference evidence="14 15" key="1">
    <citation type="submission" date="2019-12" db="EMBL/GenBank/DDBJ databases">
        <title>Complete genome sequence of Algicella marina strain 9Alg 56(T) isolated from the red alga Tichocarpus crinitus.</title>
        <authorList>
            <person name="Kim S.-G."/>
            <person name="Nedashkovskaya O.I."/>
        </authorList>
    </citation>
    <scope>NUCLEOTIDE SEQUENCE [LARGE SCALE GENOMIC DNA]</scope>
    <source>
        <strain evidence="14 15">9Alg 56</strain>
    </source>
</reference>
<dbReference type="Gene3D" id="3.40.470.10">
    <property type="entry name" value="Uracil-DNA glycosylase-like domain"/>
    <property type="match status" value="1"/>
</dbReference>
<dbReference type="InterPro" id="IPR005122">
    <property type="entry name" value="Uracil-DNA_glycosylase-like"/>
</dbReference>
<keyword evidence="9" id="KW-0408">Iron</keyword>
<evidence type="ECO:0000313" key="15">
    <source>
        <dbReference type="Proteomes" id="UP000464495"/>
    </source>
</evidence>